<proteinExistence type="predicted"/>
<feature type="transmembrane region" description="Helical" evidence="1">
    <location>
        <begin position="116"/>
        <end position="134"/>
    </location>
</feature>
<evidence type="ECO:0000256" key="1">
    <source>
        <dbReference type="SAM" id="Phobius"/>
    </source>
</evidence>
<sequence length="144" mass="16203">MYKWVIKKLLGVGTVDEYVESLVGKMMTYIFFITSVVSILAILSDFYFNIGAETVELIILLTITAAWVVALAVMINMNLTKKKGPKTSTTKMLLTSILVGIVFLLITFFLNHEKLLLSIVFGIIIAVVMFIFSVRNNNFEHSKD</sequence>
<feature type="transmembrane region" description="Helical" evidence="1">
    <location>
        <begin position="57"/>
        <end position="80"/>
    </location>
</feature>
<name>A0ABW9P8I5_9LACO</name>
<reference evidence="2 3" key="1">
    <citation type="journal article" date="2019" name="Syst. Appl. Microbiol.">
        <title>Polyphasic characterization of two novel Lactobacillus spp. isolated from blown salami packages: Description of Lactobacillus halodurans sp. nov. and Lactobacillus salsicarnum sp. nov.</title>
        <authorList>
            <person name="Schuster J.A."/>
            <person name="Klingl A."/>
            <person name="Vogel R.F."/>
            <person name="Ehrmann M.A."/>
        </authorList>
    </citation>
    <scope>NUCLEOTIDE SEQUENCE [LARGE SCALE GENOMIC DNA]</scope>
    <source>
        <strain evidence="2 3">TMW 1.2098</strain>
    </source>
</reference>
<evidence type="ECO:0000313" key="2">
    <source>
        <dbReference type="EMBL" id="MQS45524.1"/>
    </source>
</evidence>
<accession>A0ABW9P8I5</accession>
<dbReference type="EMBL" id="VDFN01000007">
    <property type="protein sequence ID" value="MQS45524.1"/>
    <property type="molecule type" value="Genomic_DNA"/>
</dbReference>
<keyword evidence="1" id="KW-0812">Transmembrane</keyword>
<keyword evidence="1" id="KW-1133">Transmembrane helix</keyword>
<organism evidence="2 3">
    <name type="scientific">Companilactobacillus mishanensis</name>
    <dbReference type="NCBI Taxonomy" id="2486008"/>
    <lineage>
        <taxon>Bacteria</taxon>
        <taxon>Bacillati</taxon>
        <taxon>Bacillota</taxon>
        <taxon>Bacilli</taxon>
        <taxon>Lactobacillales</taxon>
        <taxon>Lactobacillaceae</taxon>
        <taxon>Companilactobacillus</taxon>
    </lineage>
</organism>
<gene>
    <name evidence="2" type="ORF">FHL03_08510</name>
</gene>
<dbReference type="RefSeq" id="WP_125705490.1">
    <property type="nucleotide sequence ID" value="NZ_JBHTOO010000027.1"/>
</dbReference>
<feature type="transmembrane region" description="Helical" evidence="1">
    <location>
        <begin position="92"/>
        <end position="110"/>
    </location>
</feature>
<evidence type="ECO:0000313" key="3">
    <source>
        <dbReference type="Proteomes" id="UP000436655"/>
    </source>
</evidence>
<protein>
    <submittedName>
        <fullName evidence="2">Uncharacterized protein</fullName>
    </submittedName>
</protein>
<comment type="caution">
    <text evidence="2">The sequence shown here is derived from an EMBL/GenBank/DDBJ whole genome shotgun (WGS) entry which is preliminary data.</text>
</comment>
<dbReference type="Proteomes" id="UP000436655">
    <property type="component" value="Unassembled WGS sequence"/>
</dbReference>
<keyword evidence="3" id="KW-1185">Reference proteome</keyword>
<keyword evidence="1" id="KW-0472">Membrane</keyword>
<feature type="transmembrane region" description="Helical" evidence="1">
    <location>
        <begin position="29"/>
        <end position="51"/>
    </location>
</feature>